<dbReference type="AlphaFoldDB" id="A0A2J6WRK8"/>
<keyword evidence="2 5" id="KW-0812">Transmembrane</keyword>
<comment type="subcellular location">
    <subcellularLocation>
        <location evidence="5">Cell membrane</location>
        <topology evidence="5">Multi-pass membrane protein</topology>
    </subcellularLocation>
    <subcellularLocation>
        <location evidence="1">Membrane</location>
        <topology evidence="1">Multi-pass membrane protein</topology>
    </subcellularLocation>
</comment>
<organism evidence="6 7">
    <name type="scientific">Calditerrivibrio nitroreducens</name>
    <dbReference type="NCBI Taxonomy" id="477976"/>
    <lineage>
        <taxon>Bacteria</taxon>
        <taxon>Pseudomonadati</taxon>
        <taxon>Deferribacterota</taxon>
        <taxon>Deferribacteres</taxon>
        <taxon>Deferribacterales</taxon>
        <taxon>Calditerrivibrionaceae</taxon>
    </lineage>
</organism>
<keyword evidence="5" id="KW-1003">Cell membrane</keyword>
<protein>
    <recommendedName>
        <fullName evidence="5">Probable membrane transporter protein</fullName>
    </recommendedName>
</protein>
<evidence type="ECO:0000256" key="2">
    <source>
        <dbReference type="ARBA" id="ARBA00022692"/>
    </source>
</evidence>
<dbReference type="EMBL" id="PNIN01000003">
    <property type="protein sequence ID" value="PMP73034.1"/>
    <property type="molecule type" value="Genomic_DNA"/>
</dbReference>
<dbReference type="Pfam" id="PF01925">
    <property type="entry name" value="TauE"/>
    <property type="match status" value="1"/>
</dbReference>
<proteinExistence type="inferred from homology"/>
<evidence type="ECO:0000256" key="3">
    <source>
        <dbReference type="ARBA" id="ARBA00022989"/>
    </source>
</evidence>
<keyword evidence="4 5" id="KW-0472">Membrane</keyword>
<evidence type="ECO:0000256" key="5">
    <source>
        <dbReference type="RuleBase" id="RU363041"/>
    </source>
</evidence>
<gene>
    <name evidence="6" type="ORF">C0187_00240</name>
</gene>
<dbReference type="GO" id="GO:0005886">
    <property type="term" value="C:plasma membrane"/>
    <property type="evidence" value="ECO:0007669"/>
    <property type="project" value="UniProtKB-SubCell"/>
</dbReference>
<evidence type="ECO:0000313" key="7">
    <source>
        <dbReference type="Proteomes" id="UP000242881"/>
    </source>
</evidence>
<comment type="similarity">
    <text evidence="5">Belongs to the 4-toluene sulfonate uptake permease (TSUP) (TC 2.A.102) family.</text>
</comment>
<evidence type="ECO:0000256" key="4">
    <source>
        <dbReference type="ARBA" id="ARBA00023136"/>
    </source>
</evidence>
<keyword evidence="3 5" id="KW-1133">Transmembrane helix</keyword>
<comment type="caution">
    <text evidence="6">The sequence shown here is derived from an EMBL/GenBank/DDBJ whole genome shotgun (WGS) entry which is preliminary data.</text>
</comment>
<evidence type="ECO:0000313" key="6">
    <source>
        <dbReference type="EMBL" id="PMP73034.1"/>
    </source>
</evidence>
<reference evidence="6 7" key="1">
    <citation type="submission" date="2018-01" db="EMBL/GenBank/DDBJ databases">
        <title>Metagenomic assembled genomes from two thermal pools in the Uzon Caldera, Kamchatka, Russia.</title>
        <authorList>
            <person name="Wilkins L."/>
            <person name="Ettinger C."/>
        </authorList>
    </citation>
    <scope>NUCLEOTIDE SEQUENCE [LARGE SCALE GENOMIC DNA]</scope>
    <source>
        <strain evidence="6">ZAV-05</strain>
    </source>
</reference>
<evidence type="ECO:0000256" key="1">
    <source>
        <dbReference type="ARBA" id="ARBA00004141"/>
    </source>
</evidence>
<dbReference type="Proteomes" id="UP000242881">
    <property type="component" value="Unassembled WGS sequence"/>
</dbReference>
<feature type="transmembrane region" description="Helical" evidence="5">
    <location>
        <begin position="44"/>
        <end position="65"/>
    </location>
</feature>
<name>A0A2J6WRK8_9BACT</name>
<feature type="transmembrane region" description="Helical" evidence="5">
    <location>
        <begin position="71"/>
        <end position="89"/>
    </location>
</feature>
<sequence length="102" mass="11651">MIDLTSFELDYIINEDVPLLTIIMGLYKYSKKRHNKVIVQEKQFIFYLVIGSVLGSLSGSLFLNLFSSHSLRLILGIILLISSLKMLYINKKGGLILLKELF</sequence>
<dbReference type="InterPro" id="IPR002781">
    <property type="entry name" value="TM_pro_TauE-like"/>
</dbReference>
<accession>A0A2J6WRK8</accession>